<feature type="transmembrane region" description="Helical" evidence="1">
    <location>
        <begin position="61"/>
        <end position="81"/>
    </location>
</feature>
<dbReference type="HOGENOM" id="CLU_131994_0_0_6"/>
<evidence type="ECO:0008006" key="4">
    <source>
        <dbReference type="Google" id="ProtNLM"/>
    </source>
</evidence>
<evidence type="ECO:0000256" key="1">
    <source>
        <dbReference type="SAM" id="Phobius"/>
    </source>
</evidence>
<organism evidence="2 3">
    <name type="scientific">Dyella japonica A8</name>
    <dbReference type="NCBI Taxonomy" id="1217721"/>
    <lineage>
        <taxon>Bacteria</taxon>
        <taxon>Pseudomonadati</taxon>
        <taxon>Pseudomonadota</taxon>
        <taxon>Gammaproteobacteria</taxon>
        <taxon>Lysobacterales</taxon>
        <taxon>Rhodanobacteraceae</taxon>
        <taxon>Dyella</taxon>
    </lineage>
</organism>
<keyword evidence="1" id="KW-0472">Membrane</keyword>
<protein>
    <recommendedName>
        <fullName evidence="4">DUF1453 domain-containing protein</fullName>
    </recommendedName>
</protein>
<keyword evidence="3" id="KW-1185">Reference proteome</keyword>
<dbReference type="Proteomes" id="UP000027987">
    <property type="component" value="Chromosome"/>
</dbReference>
<dbReference type="EMBL" id="CP008884">
    <property type="protein sequence ID" value="AIF46518.1"/>
    <property type="molecule type" value="Genomic_DNA"/>
</dbReference>
<keyword evidence="1" id="KW-1133">Transmembrane helix</keyword>
<keyword evidence="1" id="KW-0812">Transmembrane</keyword>
<dbReference type="AlphaFoldDB" id="A0A075K2U7"/>
<dbReference type="InterPro" id="IPR058247">
    <property type="entry name" value="DUF1453"/>
</dbReference>
<reference evidence="2 3" key="1">
    <citation type="submission" date="2014-07" db="EMBL/GenBank/DDBJ databases">
        <title>Complete Genome Sequence of Dyella japonica Strain A8 Isolated from Malaysian Tropical Soil.</title>
        <authorList>
            <person name="Hui R.K.H."/>
            <person name="Chen J.-W."/>
            <person name="Chan K.-G."/>
            <person name="Leung F.C.C."/>
        </authorList>
    </citation>
    <scope>NUCLEOTIDE SEQUENCE [LARGE SCALE GENOMIC DNA]</scope>
    <source>
        <strain evidence="2 3">A8</strain>
    </source>
</reference>
<gene>
    <name evidence="2" type="ORF">HY57_04185</name>
</gene>
<feature type="transmembrane region" description="Helical" evidence="1">
    <location>
        <begin position="6"/>
        <end position="24"/>
    </location>
</feature>
<dbReference type="KEGG" id="dja:HY57_04185"/>
<feature type="transmembrane region" description="Helical" evidence="1">
    <location>
        <begin position="140"/>
        <end position="161"/>
    </location>
</feature>
<name>A0A075K2U7_9GAMM</name>
<accession>A0A075K2U7</accession>
<feature type="transmembrane region" description="Helical" evidence="1">
    <location>
        <begin position="36"/>
        <end position="55"/>
    </location>
</feature>
<feature type="transmembrane region" description="Helical" evidence="1">
    <location>
        <begin position="93"/>
        <end position="114"/>
    </location>
</feature>
<dbReference type="Pfam" id="PF07301">
    <property type="entry name" value="DUF1453"/>
    <property type="match status" value="1"/>
</dbReference>
<evidence type="ECO:0000313" key="3">
    <source>
        <dbReference type="Proteomes" id="UP000027987"/>
    </source>
</evidence>
<evidence type="ECO:0000313" key="2">
    <source>
        <dbReference type="EMBL" id="AIF46518.1"/>
    </source>
</evidence>
<sequence>MTPNMISALMIPLMAFVVWRRVRGSFGRQPIRRQRMIFRIVVFCVVAGLLGLSGLHNVRLLEGLAGGVLAGAALGTVGLRLTHFERDAQGNDLYIPNAWIGGLVTALLIGRLAWRLLVVMPQLQGLAMAHAAPPMGNSPLTLAIFGLMIGYYVCYFAGLLVHHRRFERGQLAG</sequence>
<proteinExistence type="predicted"/>
<dbReference type="OrthoDB" id="6038141at2"/>
<dbReference type="PATRIC" id="fig|1217721.7.peg.874"/>